<gene>
    <name evidence="12" type="primary">LOC115380510</name>
</gene>
<keyword evidence="6" id="KW-0106">Calcium</keyword>
<evidence type="ECO:0000313" key="13">
    <source>
        <dbReference type="Proteomes" id="UP000472263"/>
    </source>
</evidence>
<dbReference type="GeneTree" id="ENSGT00940000156291"/>
<dbReference type="AlphaFoldDB" id="A0A667ZHJ2"/>
<name>A0A667ZHJ2_9TELE</name>
<evidence type="ECO:0000256" key="3">
    <source>
        <dbReference type="ARBA" id="ARBA00022692"/>
    </source>
</evidence>
<dbReference type="SUPFAM" id="SSF49562">
    <property type="entry name" value="C2 domain (Calcium/lipid-binding domain, CaLB)"/>
    <property type="match status" value="3"/>
</dbReference>
<dbReference type="GO" id="GO:0046928">
    <property type="term" value="P:regulation of neurotransmitter secretion"/>
    <property type="evidence" value="ECO:0007669"/>
    <property type="project" value="TreeGrafter"/>
</dbReference>
<evidence type="ECO:0000256" key="9">
    <source>
        <dbReference type="SAM" id="MobiDB-lite"/>
    </source>
</evidence>
<dbReference type="Pfam" id="PF00168">
    <property type="entry name" value="C2"/>
    <property type="match status" value="3"/>
</dbReference>
<reference evidence="12" key="2">
    <citation type="submission" date="2025-08" db="UniProtKB">
        <authorList>
            <consortium name="Ensembl"/>
        </authorList>
    </citation>
    <scope>IDENTIFICATION</scope>
</reference>
<dbReference type="CDD" id="cd08377">
    <property type="entry name" value="C2C_MCTP_PRT"/>
    <property type="match status" value="1"/>
</dbReference>
<feature type="transmembrane region" description="Helical" evidence="10">
    <location>
        <begin position="716"/>
        <end position="742"/>
    </location>
</feature>
<feature type="domain" description="C2" evidence="11">
    <location>
        <begin position="439"/>
        <end position="556"/>
    </location>
</feature>
<feature type="region of interest" description="Disordered" evidence="9">
    <location>
        <begin position="1"/>
        <end position="56"/>
    </location>
</feature>
<dbReference type="SMART" id="SM00239">
    <property type="entry name" value="C2"/>
    <property type="match status" value="3"/>
</dbReference>
<evidence type="ECO:0000259" key="11">
    <source>
        <dbReference type="PROSITE" id="PS50004"/>
    </source>
</evidence>
<organism evidence="12 13">
    <name type="scientific">Myripristis murdjan</name>
    <name type="common">pinecone soldierfish</name>
    <dbReference type="NCBI Taxonomy" id="586833"/>
    <lineage>
        <taxon>Eukaryota</taxon>
        <taxon>Metazoa</taxon>
        <taxon>Chordata</taxon>
        <taxon>Craniata</taxon>
        <taxon>Vertebrata</taxon>
        <taxon>Euteleostomi</taxon>
        <taxon>Actinopterygii</taxon>
        <taxon>Neopterygii</taxon>
        <taxon>Teleostei</taxon>
        <taxon>Neoteleostei</taxon>
        <taxon>Acanthomorphata</taxon>
        <taxon>Holocentriformes</taxon>
        <taxon>Holocentridae</taxon>
        <taxon>Myripristis</taxon>
    </lineage>
</organism>
<evidence type="ECO:0000256" key="6">
    <source>
        <dbReference type="ARBA" id="ARBA00022837"/>
    </source>
</evidence>
<evidence type="ECO:0000256" key="10">
    <source>
        <dbReference type="SAM" id="Phobius"/>
    </source>
</evidence>
<dbReference type="PANTHER" id="PTHR45911">
    <property type="entry name" value="C2 DOMAIN-CONTAINING PROTEIN"/>
    <property type="match status" value="1"/>
</dbReference>
<feature type="domain" description="C2" evidence="11">
    <location>
        <begin position="286"/>
        <end position="401"/>
    </location>
</feature>
<feature type="domain" description="C2" evidence="11">
    <location>
        <begin position="124"/>
        <end position="248"/>
    </location>
</feature>
<dbReference type="Gene3D" id="2.60.40.150">
    <property type="entry name" value="C2 domain"/>
    <property type="match status" value="3"/>
</dbReference>
<evidence type="ECO:0000313" key="12">
    <source>
        <dbReference type="Ensembl" id="ENSMMDP00005038133.1"/>
    </source>
</evidence>
<evidence type="ECO:0000256" key="4">
    <source>
        <dbReference type="ARBA" id="ARBA00022723"/>
    </source>
</evidence>
<dbReference type="PANTHER" id="PTHR45911:SF2">
    <property type="entry name" value="MULTIPLE C2 AND TRANSMEMBRANE DOMAIN-CONTAINING PROTEIN 2"/>
    <property type="match status" value="1"/>
</dbReference>
<comment type="similarity">
    <text evidence="2">Belongs to the MCTP family.</text>
</comment>
<dbReference type="PROSITE" id="PS50004">
    <property type="entry name" value="C2"/>
    <property type="match status" value="3"/>
</dbReference>
<proteinExistence type="inferred from homology"/>
<dbReference type="InterPro" id="IPR000008">
    <property type="entry name" value="C2_dom"/>
</dbReference>
<dbReference type="CDD" id="cd08376">
    <property type="entry name" value="C2B_MCTP_PRT"/>
    <property type="match status" value="1"/>
</dbReference>
<keyword evidence="8 10" id="KW-0472">Membrane</keyword>
<evidence type="ECO:0000256" key="7">
    <source>
        <dbReference type="ARBA" id="ARBA00022989"/>
    </source>
</evidence>
<accession>A0A667ZHJ2</accession>
<keyword evidence="3 10" id="KW-0812">Transmembrane</keyword>
<keyword evidence="7 10" id="KW-1133">Transmembrane helix</keyword>
<dbReference type="Ensembl" id="ENSMMDT00005038934.1">
    <property type="protein sequence ID" value="ENSMMDP00005038133.1"/>
    <property type="gene ID" value="ENSMMDG00005017622.1"/>
</dbReference>
<dbReference type="InterPro" id="IPR035892">
    <property type="entry name" value="C2_domain_sf"/>
</dbReference>
<evidence type="ECO:0000256" key="2">
    <source>
        <dbReference type="ARBA" id="ARBA00007923"/>
    </source>
</evidence>
<dbReference type="PRINTS" id="PR00360">
    <property type="entry name" value="C2DOMAIN"/>
</dbReference>
<dbReference type="GO" id="GO:0005509">
    <property type="term" value="F:calcium ion binding"/>
    <property type="evidence" value="ECO:0007669"/>
    <property type="project" value="TreeGrafter"/>
</dbReference>
<evidence type="ECO:0000256" key="5">
    <source>
        <dbReference type="ARBA" id="ARBA00022737"/>
    </source>
</evidence>
<feature type="compositionally biased region" description="Basic and acidic residues" evidence="9">
    <location>
        <begin position="31"/>
        <end position="45"/>
    </location>
</feature>
<keyword evidence="13" id="KW-1185">Reference proteome</keyword>
<keyword evidence="5" id="KW-0677">Repeat</keyword>
<dbReference type="FunFam" id="2.60.40.150:FF:000019">
    <property type="entry name" value="Multiple C2 and transmembrane domain-containing protein 2 isoform 1"/>
    <property type="match status" value="1"/>
</dbReference>
<sequence>MDSKKTGMLSHLRQKARPLLSNLRRGKTNHGKPDVRPEHTLDHRMSSSVPDMRTMRQDSPVAPHLQLPQYSSPSTPSMLMQETKKAPHMICTQTAPSRRRGRDFVQTHKHSALSTASTRLLKNLQGQNVLILSFKSPVKENSLLRTLITCCGTLNHSLLTSLCVVPPPGTSDPYVKFKLDGKTFYKSKVVYKNLNPTWNETFSLPVKDLDQRLYIKVYDRDLTTDDFMGSASVLLSELEVDRTSELSLPLDDPNSLEEDMGVVLLDMTLSRRDGNSKRRWPRKRSSPQSRRLSEALRKSQLWSSVVTVTLVEAQELQLEAAAAQLLVRFRLGEQRYSSKAQCKASNPQWRERFTFNQFLDGPDILEVELWAKEGRRSEDCLDTCEVDLSRVPLNQSQLFTHTLEPGRGRLVFLVARSACSGVSICDLCAAPLAEAQERQNQLERYSLRRSMKNLQDVGFLQVKVLKATDLLAADLNGKSDPFCVLELGNDRLQTHTVYKSLYPEWNKVFTFPVRDIHEVLVVSIFDEDGDKPPDFLGRVAIPLLSIHNGQQISFPLKKEDLGARSKGSISLELEVIFNPVRASLRTFQPREKRFMEDNTKFSKKILARNVLRVQTLYRAIMSTLHYIKSCFQWESVQRSLLAFLVTWFLWQTLCFFAKRLMFFLLPQESERRGLMEKIHMVQETILTVQNLLEQIACFGERIKNTFNWSVPFLSTLAFLVFVTATAITYFIPIRYIILIWGINKFTKKLRKPYAVDNNEVLDFLTRVPSDVEKVSRPGS</sequence>
<keyword evidence="4" id="KW-0479">Metal-binding</keyword>
<evidence type="ECO:0000256" key="8">
    <source>
        <dbReference type="ARBA" id="ARBA00023136"/>
    </source>
</evidence>
<dbReference type="Proteomes" id="UP000472263">
    <property type="component" value="Chromosome 3"/>
</dbReference>
<reference evidence="12" key="3">
    <citation type="submission" date="2025-09" db="UniProtKB">
        <authorList>
            <consortium name="Ensembl"/>
        </authorList>
    </citation>
    <scope>IDENTIFICATION</scope>
</reference>
<dbReference type="GO" id="GO:0030672">
    <property type="term" value="C:synaptic vesicle membrane"/>
    <property type="evidence" value="ECO:0007669"/>
    <property type="project" value="TreeGrafter"/>
</dbReference>
<protein>
    <submittedName>
        <fullName evidence="12">Multiple C2 and transmembrane domain-containing protein 2-like</fullName>
    </submittedName>
</protein>
<evidence type="ECO:0000256" key="1">
    <source>
        <dbReference type="ARBA" id="ARBA00004141"/>
    </source>
</evidence>
<comment type="subcellular location">
    <subcellularLocation>
        <location evidence="1">Membrane</location>
        <topology evidence="1">Multi-pass membrane protein</topology>
    </subcellularLocation>
</comment>
<reference evidence="12" key="1">
    <citation type="submission" date="2019-06" db="EMBL/GenBank/DDBJ databases">
        <authorList>
            <consortium name="Wellcome Sanger Institute Data Sharing"/>
        </authorList>
    </citation>
    <scope>NUCLEOTIDE SEQUENCE [LARGE SCALE GENOMIC DNA]</scope>
</reference>